<evidence type="ECO:0000256" key="3">
    <source>
        <dbReference type="ARBA" id="ARBA00022563"/>
    </source>
</evidence>
<dbReference type="CDD" id="cd01080">
    <property type="entry name" value="NAD_bind_m-THF_DH_Cyclohyd"/>
    <property type="match status" value="1"/>
</dbReference>
<dbReference type="InterPro" id="IPR036291">
    <property type="entry name" value="NAD(P)-bd_dom_sf"/>
</dbReference>
<keyword evidence="11" id="KW-0028">Amino-acid biosynthesis</keyword>
<feature type="binding site" evidence="11">
    <location>
        <position position="219"/>
    </location>
    <ligand>
        <name>NADP(+)</name>
        <dbReference type="ChEBI" id="CHEBI:58349"/>
    </ligand>
</feature>
<dbReference type="GO" id="GO:0004477">
    <property type="term" value="F:methenyltetrahydrofolate cyclohydrolase activity"/>
    <property type="evidence" value="ECO:0007669"/>
    <property type="project" value="UniProtKB-UniRule"/>
</dbReference>
<comment type="catalytic activity">
    <reaction evidence="11">
        <text>(6R)-5,10-methylene-5,6,7,8-tetrahydrofolate + NADP(+) = (6R)-5,10-methenyltetrahydrofolate + NADPH</text>
        <dbReference type="Rhea" id="RHEA:22812"/>
        <dbReference type="ChEBI" id="CHEBI:15636"/>
        <dbReference type="ChEBI" id="CHEBI:57455"/>
        <dbReference type="ChEBI" id="CHEBI:57783"/>
        <dbReference type="ChEBI" id="CHEBI:58349"/>
        <dbReference type="EC" id="1.5.1.5"/>
    </reaction>
</comment>
<dbReference type="PRINTS" id="PR00085">
    <property type="entry name" value="THFDHDRGNASE"/>
</dbReference>
<keyword evidence="6 11" id="KW-0521">NADP</keyword>
<evidence type="ECO:0000256" key="11">
    <source>
        <dbReference type="HAMAP-Rule" id="MF_01576"/>
    </source>
</evidence>
<keyword evidence="9 11" id="KW-0486">Methionine biosynthesis</keyword>
<keyword evidence="10 11" id="KW-0511">Multifunctional enzyme</keyword>
<evidence type="ECO:0000256" key="10">
    <source>
        <dbReference type="ARBA" id="ARBA00023268"/>
    </source>
</evidence>
<dbReference type="HAMAP" id="MF_01576">
    <property type="entry name" value="THF_DHG_CYH"/>
    <property type="match status" value="1"/>
</dbReference>
<dbReference type="SUPFAM" id="SSF53223">
    <property type="entry name" value="Aminoacid dehydrogenase-like, N-terminal domain"/>
    <property type="match status" value="1"/>
</dbReference>
<dbReference type="FunFam" id="3.40.50.10860:FF:000005">
    <property type="entry name" value="C-1-tetrahydrofolate synthase, cytoplasmic, putative"/>
    <property type="match status" value="1"/>
</dbReference>
<dbReference type="SUPFAM" id="SSF51735">
    <property type="entry name" value="NAD(P)-binding Rossmann-fold domains"/>
    <property type="match status" value="1"/>
</dbReference>
<comment type="catalytic activity">
    <reaction evidence="11">
        <text>(6R)-5,10-methenyltetrahydrofolate + H2O = (6R)-10-formyltetrahydrofolate + H(+)</text>
        <dbReference type="Rhea" id="RHEA:23700"/>
        <dbReference type="ChEBI" id="CHEBI:15377"/>
        <dbReference type="ChEBI" id="CHEBI:15378"/>
        <dbReference type="ChEBI" id="CHEBI:57455"/>
        <dbReference type="ChEBI" id="CHEBI:195366"/>
        <dbReference type="EC" id="3.5.4.9"/>
    </reaction>
</comment>
<dbReference type="Proteomes" id="UP000178964">
    <property type="component" value="Unassembled WGS sequence"/>
</dbReference>
<dbReference type="InterPro" id="IPR046346">
    <property type="entry name" value="Aminoacid_DH-like_N_sf"/>
</dbReference>
<dbReference type="InterPro" id="IPR000672">
    <property type="entry name" value="THF_DH/CycHdrlase"/>
</dbReference>
<evidence type="ECO:0000259" key="13">
    <source>
        <dbReference type="Pfam" id="PF02882"/>
    </source>
</evidence>
<dbReference type="InterPro" id="IPR020867">
    <property type="entry name" value="THF_DH/CycHdrlase_CS"/>
</dbReference>
<dbReference type="Gene3D" id="3.40.50.720">
    <property type="entry name" value="NAD(P)-binding Rossmann-like Domain"/>
    <property type="match status" value="1"/>
</dbReference>
<evidence type="ECO:0000256" key="7">
    <source>
        <dbReference type="ARBA" id="ARBA00023002"/>
    </source>
</evidence>
<keyword evidence="4 11" id="KW-0658">Purine biosynthesis</keyword>
<dbReference type="InterPro" id="IPR020631">
    <property type="entry name" value="THF_DH/CycHdrlase_NAD-bd_dom"/>
</dbReference>
<accession>A0A1F4VQ33</accession>
<dbReference type="InterPro" id="IPR020630">
    <property type="entry name" value="THF_DH/CycHdrlase_cat_dom"/>
</dbReference>
<dbReference type="GO" id="GO:0009086">
    <property type="term" value="P:methionine biosynthetic process"/>
    <property type="evidence" value="ECO:0007669"/>
    <property type="project" value="UniProtKB-KW"/>
</dbReference>
<evidence type="ECO:0000256" key="2">
    <source>
        <dbReference type="ARBA" id="ARBA00011738"/>
    </source>
</evidence>
<protein>
    <recommendedName>
        <fullName evidence="11">Bifunctional protein FolD</fullName>
    </recommendedName>
    <domain>
        <recommendedName>
            <fullName evidence="11">Methylenetetrahydrofolate dehydrogenase</fullName>
            <ecNumber evidence="11">1.5.1.5</ecNumber>
        </recommendedName>
    </domain>
    <domain>
        <recommendedName>
            <fullName evidence="11">Methenyltetrahydrofolate cyclohydrolase</fullName>
            <ecNumber evidence="11">3.5.4.9</ecNumber>
        </recommendedName>
    </domain>
</protein>
<dbReference type="Gene3D" id="3.40.50.10860">
    <property type="entry name" value="Leucine Dehydrogenase, chain A, domain 1"/>
    <property type="match status" value="1"/>
</dbReference>
<keyword evidence="7 11" id="KW-0560">Oxidoreductase</keyword>
<dbReference type="PANTHER" id="PTHR48099">
    <property type="entry name" value="C-1-TETRAHYDROFOLATE SYNTHASE, CYTOPLASMIC-RELATED"/>
    <property type="match status" value="1"/>
</dbReference>
<feature type="binding site" evidence="11">
    <location>
        <begin position="153"/>
        <end position="155"/>
    </location>
    <ligand>
        <name>NADP(+)</name>
        <dbReference type="ChEBI" id="CHEBI:58349"/>
    </ligand>
</feature>
<keyword evidence="8 11" id="KW-0368">Histidine biosynthesis</keyword>
<dbReference type="EC" id="3.5.4.9" evidence="11"/>
<comment type="function">
    <text evidence="11">Catalyzes the oxidation of 5,10-methylenetetrahydrofolate to 5,10-methenyltetrahydrofolate and then the hydrolysis of 5,10-methenyltetrahydrofolate to 10-formyltetrahydrofolate.</text>
</comment>
<comment type="caution">
    <text evidence="11">Lacks conserved residue(s) required for the propagation of feature annotation.</text>
</comment>
<dbReference type="Pfam" id="PF00763">
    <property type="entry name" value="THF_DHG_CYH"/>
    <property type="match status" value="1"/>
</dbReference>
<dbReference type="GO" id="GO:0005829">
    <property type="term" value="C:cytosol"/>
    <property type="evidence" value="ECO:0007669"/>
    <property type="project" value="TreeGrafter"/>
</dbReference>
<dbReference type="GO" id="GO:0000105">
    <property type="term" value="P:L-histidine biosynthetic process"/>
    <property type="evidence" value="ECO:0007669"/>
    <property type="project" value="UniProtKB-KW"/>
</dbReference>
<evidence type="ECO:0000259" key="12">
    <source>
        <dbReference type="Pfam" id="PF00763"/>
    </source>
</evidence>
<proteinExistence type="inferred from homology"/>
<dbReference type="PROSITE" id="PS00767">
    <property type="entry name" value="THF_DHG_CYH_2"/>
    <property type="match status" value="1"/>
</dbReference>
<dbReference type="EMBL" id="MEVK01000018">
    <property type="protein sequence ID" value="OGC59307.1"/>
    <property type="molecule type" value="Genomic_DNA"/>
</dbReference>
<keyword evidence="5 11" id="KW-0378">Hydrolase</keyword>
<evidence type="ECO:0000256" key="1">
    <source>
        <dbReference type="ARBA" id="ARBA00004777"/>
    </source>
</evidence>
<feature type="domain" description="Tetrahydrofolate dehydrogenase/cyclohydrolase catalytic" evidence="12">
    <location>
        <begin position="20"/>
        <end position="108"/>
    </location>
</feature>
<dbReference type="Pfam" id="PF02882">
    <property type="entry name" value="THF_DHG_CYH_C"/>
    <property type="match status" value="1"/>
</dbReference>
<dbReference type="PANTHER" id="PTHR48099:SF5">
    <property type="entry name" value="C-1-TETRAHYDROFOLATE SYNTHASE, CYTOPLASMIC"/>
    <property type="match status" value="1"/>
</dbReference>
<evidence type="ECO:0000256" key="6">
    <source>
        <dbReference type="ARBA" id="ARBA00022857"/>
    </source>
</evidence>
<dbReference type="STRING" id="1802627.A3A70_02595"/>
<comment type="pathway">
    <text evidence="1 11">One-carbon metabolism; tetrahydrofolate interconversion.</text>
</comment>
<dbReference type="AlphaFoldDB" id="A0A1F4VQ33"/>
<evidence type="ECO:0000313" key="15">
    <source>
        <dbReference type="Proteomes" id="UP000178964"/>
    </source>
</evidence>
<evidence type="ECO:0000256" key="5">
    <source>
        <dbReference type="ARBA" id="ARBA00022801"/>
    </source>
</evidence>
<sequence>MNLKDQHVHDLKHRLNDLPPLGIVCIVLGEDPATLKYVQMKTKMAEELGVQLTLLHLSGDSSITDLKDNIERFNSDPEITGIWVQLPLPKHLDEQTVCNLISAFKDVDCLTSENLGQLLHGVNNLLPATVRGVMSILAEQKTELNGMRALVIGASPWLGKPMALALSNMGSSVTLVSDTEKNLEDLTRIADLIVSCVGKPNLITKTMVKPGAVIIDVGISVIDGKVIGDVAPDVSEIAKYVSPVPGGVGPMTVVSLFENLADIAQSPL</sequence>
<evidence type="ECO:0000313" key="14">
    <source>
        <dbReference type="EMBL" id="OGC59307.1"/>
    </source>
</evidence>
<dbReference type="GO" id="GO:0035999">
    <property type="term" value="P:tetrahydrofolate interconversion"/>
    <property type="evidence" value="ECO:0007669"/>
    <property type="project" value="UniProtKB-UniRule"/>
</dbReference>
<gene>
    <name evidence="11" type="primary">folD</name>
    <name evidence="14" type="ORF">A3A70_02595</name>
</gene>
<dbReference type="GO" id="GO:0004488">
    <property type="term" value="F:methylenetetrahydrofolate dehydrogenase (NADP+) activity"/>
    <property type="evidence" value="ECO:0007669"/>
    <property type="project" value="UniProtKB-UniRule"/>
</dbReference>
<keyword evidence="3 11" id="KW-0554">One-carbon metabolism</keyword>
<name>A0A1F4VQ33_UNCKA</name>
<organism evidence="14 15">
    <name type="scientific">candidate division WWE3 bacterium RIFCSPLOWO2_01_FULL_42_11</name>
    <dbReference type="NCBI Taxonomy" id="1802627"/>
    <lineage>
        <taxon>Bacteria</taxon>
        <taxon>Katanobacteria</taxon>
    </lineage>
</organism>
<dbReference type="EC" id="1.5.1.5" evidence="11"/>
<reference evidence="14 15" key="1">
    <citation type="journal article" date="2016" name="Nat. Commun.">
        <title>Thousands of microbial genomes shed light on interconnected biogeochemical processes in an aquifer system.</title>
        <authorList>
            <person name="Anantharaman K."/>
            <person name="Brown C.T."/>
            <person name="Hug L.A."/>
            <person name="Sharon I."/>
            <person name="Castelle C.J."/>
            <person name="Probst A.J."/>
            <person name="Thomas B.C."/>
            <person name="Singh A."/>
            <person name="Wilkins M.J."/>
            <person name="Karaoz U."/>
            <person name="Brodie E.L."/>
            <person name="Williams K.H."/>
            <person name="Hubbard S.S."/>
            <person name="Banfield J.F."/>
        </authorList>
    </citation>
    <scope>NUCLEOTIDE SEQUENCE [LARGE SCALE GENOMIC DNA]</scope>
</reference>
<evidence type="ECO:0000256" key="9">
    <source>
        <dbReference type="ARBA" id="ARBA00023167"/>
    </source>
</evidence>
<dbReference type="GO" id="GO:0006164">
    <property type="term" value="P:purine nucleotide biosynthetic process"/>
    <property type="evidence" value="ECO:0007669"/>
    <property type="project" value="UniProtKB-KW"/>
</dbReference>
<comment type="caution">
    <text evidence="14">The sequence shown here is derived from an EMBL/GenBank/DDBJ whole genome shotgun (WGS) entry which is preliminary data.</text>
</comment>
<feature type="domain" description="Tetrahydrofolate dehydrogenase/cyclohydrolase NAD(P)-binding" evidence="13">
    <location>
        <begin position="127"/>
        <end position="265"/>
    </location>
</feature>
<dbReference type="UniPathway" id="UPA00193"/>
<evidence type="ECO:0000256" key="4">
    <source>
        <dbReference type="ARBA" id="ARBA00022755"/>
    </source>
</evidence>
<comment type="subunit">
    <text evidence="2 11">Homodimer.</text>
</comment>
<comment type="similarity">
    <text evidence="11">Belongs to the tetrahydrofolate dehydrogenase/cyclohydrolase family.</text>
</comment>
<evidence type="ECO:0000256" key="8">
    <source>
        <dbReference type="ARBA" id="ARBA00023102"/>
    </source>
</evidence>